<gene>
    <name evidence="1" type="ORF">PR048_001573</name>
</gene>
<dbReference type="Proteomes" id="UP001159363">
    <property type="component" value="Chromosome 1"/>
</dbReference>
<organism evidence="1 2">
    <name type="scientific">Dryococelus australis</name>
    <dbReference type="NCBI Taxonomy" id="614101"/>
    <lineage>
        <taxon>Eukaryota</taxon>
        <taxon>Metazoa</taxon>
        <taxon>Ecdysozoa</taxon>
        <taxon>Arthropoda</taxon>
        <taxon>Hexapoda</taxon>
        <taxon>Insecta</taxon>
        <taxon>Pterygota</taxon>
        <taxon>Neoptera</taxon>
        <taxon>Polyneoptera</taxon>
        <taxon>Phasmatodea</taxon>
        <taxon>Verophasmatodea</taxon>
        <taxon>Anareolatae</taxon>
        <taxon>Phasmatidae</taxon>
        <taxon>Eurycanthinae</taxon>
        <taxon>Dryococelus</taxon>
    </lineage>
</organism>
<comment type="caution">
    <text evidence="1">The sequence shown here is derived from an EMBL/GenBank/DDBJ whole genome shotgun (WGS) entry which is preliminary data.</text>
</comment>
<proteinExistence type="predicted"/>
<accession>A0ABQ9IJ75</accession>
<evidence type="ECO:0000313" key="2">
    <source>
        <dbReference type="Proteomes" id="UP001159363"/>
    </source>
</evidence>
<reference evidence="1 2" key="1">
    <citation type="submission" date="2023-02" db="EMBL/GenBank/DDBJ databases">
        <title>LHISI_Scaffold_Assembly.</title>
        <authorList>
            <person name="Stuart O.P."/>
            <person name="Cleave R."/>
            <person name="Magrath M.J.L."/>
            <person name="Mikheyev A.S."/>
        </authorList>
    </citation>
    <scope>NUCLEOTIDE SEQUENCE [LARGE SCALE GENOMIC DNA]</scope>
    <source>
        <strain evidence="1">Daus_M_001</strain>
        <tissue evidence="1">Leg muscle</tissue>
    </source>
</reference>
<protein>
    <submittedName>
        <fullName evidence="1">Uncharacterized protein</fullName>
    </submittedName>
</protein>
<keyword evidence="2" id="KW-1185">Reference proteome</keyword>
<dbReference type="EMBL" id="JARBHB010000001">
    <property type="protein sequence ID" value="KAJ8896230.1"/>
    <property type="molecule type" value="Genomic_DNA"/>
</dbReference>
<name>A0ABQ9IJ75_9NEOP</name>
<evidence type="ECO:0000313" key="1">
    <source>
        <dbReference type="EMBL" id="KAJ8896230.1"/>
    </source>
</evidence>
<sequence length="144" mass="16344">MAIKISTEVKLDIGAPVSMLLLRIFKKVNNQFQAKTTSVTYINFMFVDVEMVPLLELLGCLALNVVQRANSMASKTAKDNFVPKDKDLLSLSRQDCHKSRSIISMFAPQGGTQHFEKRRLKAELDRLEEKTVIQKVKEIDHEHG</sequence>